<name>A0ABN8A557_9BACI</name>
<gene>
    <name evidence="1" type="ORF">BACCIP111883_01023</name>
</gene>
<organism evidence="1 2">
    <name type="scientific">Sutcliffiella rhizosphaerae</name>
    <dbReference type="NCBI Taxonomy" id="2880967"/>
    <lineage>
        <taxon>Bacteria</taxon>
        <taxon>Bacillati</taxon>
        <taxon>Bacillota</taxon>
        <taxon>Bacilli</taxon>
        <taxon>Bacillales</taxon>
        <taxon>Bacillaceae</taxon>
        <taxon>Sutcliffiella</taxon>
    </lineage>
</organism>
<proteinExistence type="predicted"/>
<accession>A0ABN8A557</accession>
<evidence type="ECO:0008006" key="3">
    <source>
        <dbReference type="Google" id="ProtNLM"/>
    </source>
</evidence>
<protein>
    <recommendedName>
        <fullName evidence="3">Spore coat protein</fullName>
    </recommendedName>
</protein>
<dbReference type="Proteomes" id="UP000789833">
    <property type="component" value="Unassembled WGS sequence"/>
</dbReference>
<reference evidence="1 2" key="1">
    <citation type="submission" date="2021-10" db="EMBL/GenBank/DDBJ databases">
        <authorList>
            <person name="Criscuolo A."/>
        </authorList>
    </citation>
    <scope>NUCLEOTIDE SEQUENCE [LARGE SCALE GENOMIC DNA]</scope>
    <source>
        <strain evidence="2">CIP 111883</strain>
    </source>
</reference>
<dbReference type="EMBL" id="CAKJTJ010000004">
    <property type="protein sequence ID" value="CAG9620255.1"/>
    <property type="molecule type" value="Genomic_DNA"/>
</dbReference>
<sequence>MKYYYQSQRSKHEEHDCGCKKKKHECEGCVCDQLRKLQIQTELDLFLKGGTVVEDVLFISFDRKNCCAIFSDPTTEPGSTLVFDCTQIIGIRLERD</sequence>
<evidence type="ECO:0000313" key="2">
    <source>
        <dbReference type="Proteomes" id="UP000789833"/>
    </source>
</evidence>
<keyword evidence="2" id="KW-1185">Reference proteome</keyword>
<dbReference type="RefSeq" id="WP_317987036.1">
    <property type="nucleotide sequence ID" value="NZ_CAKJTJ010000004.1"/>
</dbReference>
<evidence type="ECO:0000313" key="1">
    <source>
        <dbReference type="EMBL" id="CAG9620255.1"/>
    </source>
</evidence>
<comment type="caution">
    <text evidence="1">The sequence shown here is derived from an EMBL/GenBank/DDBJ whole genome shotgun (WGS) entry which is preliminary data.</text>
</comment>